<evidence type="ECO:0000313" key="1">
    <source>
        <dbReference type="EMBL" id="MFC0080160.1"/>
    </source>
</evidence>
<evidence type="ECO:0000313" key="2">
    <source>
        <dbReference type="Proteomes" id="UP001589734"/>
    </source>
</evidence>
<organism evidence="1 2">
    <name type="scientific">Flavobacterium procerum</name>
    <dbReference type="NCBI Taxonomy" id="1455569"/>
    <lineage>
        <taxon>Bacteria</taxon>
        <taxon>Pseudomonadati</taxon>
        <taxon>Bacteroidota</taxon>
        <taxon>Flavobacteriia</taxon>
        <taxon>Flavobacteriales</taxon>
        <taxon>Flavobacteriaceae</taxon>
        <taxon>Flavobacterium</taxon>
    </lineage>
</organism>
<dbReference type="RefSeq" id="WP_379682851.1">
    <property type="nucleotide sequence ID" value="NZ_JBHLYW010000029.1"/>
</dbReference>
<comment type="caution">
    <text evidence="1">The sequence shown here is derived from an EMBL/GenBank/DDBJ whole genome shotgun (WGS) entry which is preliminary data.</text>
</comment>
<sequence>MITFQIREKLKTKPYLKNFTVYTFPSFIHLILELFEKHEHGHKQIFEIELLLEELGYSNLKEIKKSEIDSVKNLIISKLEEWELNDDSEILAYKLLAAIKNKNLTVYIDNQIIQDLEMPISITPESVIAFINNSKLNSISFKTL</sequence>
<proteinExistence type="predicted"/>
<accession>A0ABV6BXK6</accession>
<dbReference type="EMBL" id="JBHLYW010000029">
    <property type="protein sequence ID" value="MFC0080160.1"/>
    <property type="molecule type" value="Genomic_DNA"/>
</dbReference>
<reference evidence="1 2" key="1">
    <citation type="submission" date="2024-09" db="EMBL/GenBank/DDBJ databases">
        <authorList>
            <person name="Sun Q."/>
            <person name="Mori K."/>
        </authorList>
    </citation>
    <scope>NUCLEOTIDE SEQUENCE [LARGE SCALE GENOMIC DNA]</scope>
    <source>
        <strain evidence="1 2">CGMCC 1.12926</strain>
    </source>
</reference>
<dbReference type="Proteomes" id="UP001589734">
    <property type="component" value="Unassembled WGS sequence"/>
</dbReference>
<keyword evidence="2" id="KW-1185">Reference proteome</keyword>
<name>A0ABV6BXK6_9FLAO</name>
<protein>
    <submittedName>
        <fullName evidence="1">Uncharacterized protein</fullName>
    </submittedName>
</protein>
<gene>
    <name evidence="1" type="ORF">ACFFLS_24155</name>
</gene>